<protein>
    <recommendedName>
        <fullName evidence="3 12">Beta-ketoacyl-[acyl-carrier-protein] synthase III</fullName>
        <shortName evidence="12">Beta-ketoacyl-ACP synthase III</shortName>
        <shortName evidence="12">KAS III</shortName>
        <ecNumber evidence="3 12">2.3.1.180</ecNumber>
    </recommendedName>
    <alternativeName>
        <fullName evidence="12">3-oxoacyl-[acyl-carrier-protein] synthase 3</fullName>
    </alternativeName>
    <alternativeName>
        <fullName evidence="12">3-oxoacyl-[acyl-carrier-protein] synthase III</fullName>
    </alternativeName>
</protein>
<keyword evidence="8 12" id="KW-0275">Fatty acid biosynthesis</keyword>
<dbReference type="RefSeq" id="WP_098061857.1">
    <property type="nucleotide sequence ID" value="NZ_PDEP01000005.1"/>
</dbReference>
<feature type="active site" evidence="12">
    <location>
        <position position="113"/>
    </location>
</feature>
<keyword evidence="5 12" id="KW-0808">Transferase</keyword>
<dbReference type="Gene3D" id="3.40.47.10">
    <property type="match status" value="1"/>
</dbReference>
<dbReference type="EC" id="2.3.1.180" evidence="3 12"/>
<keyword evidence="9 12" id="KW-0511">Multifunctional enzyme</keyword>
<dbReference type="FunFam" id="3.40.47.10:FF:000004">
    <property type="entry name" value="3-oxoacyl-[acyl-carrier-protein] synthase 3"/>
    <property type="match status" value="1"/>
</dbReference>
<comment type="subcellular location">
    <subcellularLocation>
        <location evidence="12">Cytoplasm</location>
    </subcellularLocation>
</comment>
<organism evidence="15 16">
    <name type="scientific">Longimonas halophila</name>
    <dbReference type="NCBI Taxonomy" id="1469170"/>
    <lineage>
        <taxon>Bacteria</taxon>
        <taxon>Pseudomonadati</taxon>
        <taxon>Rhodothermota</taxon>
        <taxon>Rhodothermia</taxon>
        <taxon>Rhodothermales</taxon>
        <taxon>Salisaetaceae</taxon>
        <taxon>Longimonas</taxon>
    </lineage>
</organism>
<comment type="similarity">
    <text evidence="2 12">Belongs to the thiolase-like superfamily. FabH family.</text>
</comment>
<dbReference type="Proteomes" id="UP000221024">
    <property type="component" value="Unassembled WGS sequence"/>
</dbReference>
<evidence type="ECO:0000256" key="5">
    <source>
        <dbReference type="ARBA" id="ARBA00022679"/>
    </source>
</evidence>
<dbReference type="CDD" id="cd00830">
    <property type="entry name" value="KAS_III"/>
    <property type="match status" value="1"/>
</dbReference>
<feature type="region of interest" description="ACP-binding" evidence="12">
    <location>
        <begin position="253"/>
        <end position="257"/>
    </location>
</feature>
<evidence type="ECO:0000256" key="3">
    <source>
        <dbReference type="ARBA" id="ARBA00012333"/>
    </source>
</evidence>
<dbReference type="NCBIfam" id="NF006829">
    <property type="entry name" value="PRK09352.1"/>
    <property type="match status" value="1"/>
</dbReference>
<keyword evidence="7 12" id="KW-0443">Lipid metabolism</keyword>
<comment type="pathway">
    <text evidence="1 12">Lipid metabolism; fatty acid biosynthesis.</text>
</comment>
<dbReference type="EMBL" id="PDEP01000005">
    <property type="protein sequence ID" value="PEN07668.1"/>
    <property type="molecule type" value="Genomic_DNA"/>
</dbReference>
<dbReference type="InterPro" id="IPR016039">
    <property type="entry name" value="Thiolase-like"/>
</dbReference>
<name>A0A2H3NM18_9BACT</name>
<feature type="domain" description="Beta-ketoacyl-[acyl-carrier-protein] synthase III C-terminal" evidence="13">
    <location>
        <begin position="236"/>
        <end position="324"/>
    </location>
</feature>
<evidence type="ECO:0000256" key="2">
    <source>
        <dbReference type="ARBA" id="ARBA00008642"/>
    </source>
</evidence>
<feature type="active site" evidence="12">
    <location>
        <position position="252"/>
    </location>
</feature>
<comment type="catalytic activity">
    <reaction evidence="11">
        <text>malonyl-[ACP] + acetyl-CoA + H(+) = 3-oxobutanoyl-[ACP] + CO2 + CoA</text>
        <dbReference type="Rhea" id="RHEA:12080"/>
        <dbReference type="Rhea" id="RHEA-COMP:9623"/>
        <dbReference type="Rhea" id="RHEA-COMP:9625"/>
        <dbReference type="ChEBI" id="CHEBI:15378"/>
        <dbReference type="ChEBI" id="CHEBI:16526"/>
        <dbReference type="ChEBI" id="CHEBI:57287"/>
        <dbReference type="ChEBI" id="CHEBI:57288"/>
        <dbReference type="ChEBI" id="CHEBI:78449"/>
        <dbReference type="ChEBI" id="CHEBI:78450"/>
        <dbReference type="EC" id="2.3.1.180"/>
    </reaction>
    <physiologicalReaction direction="left-to-right" evidence="11">
        <dbReference type="Rhea" id="RHEA:12081"/>
    </physiologicalReaction>
</comment>
<evidence type="ECO:0000259" key="13">
    <source>
        <dbReference type="Pfam" id="PF08541"/>
    </source>
</evidence>
<evidence type="ECO:0000256" key="1">
    <source>
        <dbReference type="ARBA" id="ARBA00005194"/>
    </source>
</evidence>
<comment type="caution">
    <text evidence="15">The sequence shown here is derived from an EMBL/GenBank/DDBJ whole genome shotgun (WGS) entry which is preliminary data.</text>
</comment>
<keyword evidence="10 12" id="KW-0012">Acyltransferase</keyword>
<sequence length="333" mass="35270">MRTASITGWGHYVPERVVTNDELAQHMDTSDEWIRSRSGIRERRFAADNETTATMSVESGRRALERAGVDAAEVDLLLVASSSPDYLTPPVSSQVQEGLGMPTTGAMQLTVGCTGFVYAVVTAQQFIQTGACDTVLVIGTELVSRWLSWNNRSTAVLFGDGSGAVVMQATDTGGVRSHVLGSDGTGAEHIIVPAGGVAEPITHARVDNDEPTLEMNGREVFKFATRIMHSAVTEALEASPYTTADIDLLVPHQANARIIRYAAKELGLTDQQVYMNVDRYGNTSAASVPLALSEALETGHAGPGDTLALVAFGAGLTWGATIIDLPDTLPTPG</sequence>
<dbReference type="UniPathway" id="UPA00094"/>
<dbReference type="PANTHER" id="PTHR43091">
    <property type="entry name" value="3-OXOACYL-[ACYL-CARRIER-PROTEIN] SYNTHASE"/>
    <property type="match status" value="1"/>
</dbReference>
<evidence type="ECO:0000256" key="11">
    <source>
        <dbReference type="ARBA" id="ARBA00051096"/>
    </source>
</evidence>
<evidence type="ECO:0000259" key="14">
    <source>
        <dbReference type="Pfam" id="PF08545"/>
    </source>
</evidence>
<dbReference type="SUPFAM" id="SSF53901">
    <property type="entry name" value="Thiolase-like"/>
    <property type="match status" value="1"/>
</dbReference>
<reference evidence="15 16" key="1">
    <citation type="submission" date="2017-10" db="EMBL/GenBank/DDBJ databases">
        <title>Draft genome of Longimonas halophila.</title>
        <authorList>
            <person name="Goh K.M."/>
            <person name="Shamsir M.S."/>
            <person name="Lim S.W."/>
        </authorList>
    </citation>
    <scope>NUCLEOTIDE SEQUENCE [LARGE SCALE GENOMIC DNA]</scope>
    <source>
        <strain evidence="15 16">KCTC 42399</strain>
    </source>
</reference>
<comment type="domain">
    <text evidence="12">The last Arg residue of the ACP-binding site is essential for the weak association between ACP/AcpP and FabH.</text>
</comment>
<dbReference type="AlphaFoldDB" id="A0A2H3NM18"/>
<dbReference type="GO" id="GO:0033818">
    <property type="term" value="F:beta-ketoacyl-acyl-carrier-protein synthase III activity"/>
    <property type="evidence" value="ECO:0007669"/>
    <property type="project" value="UniProtKB-UniRule"/>
</dbReference>
<dbReference type="Pfam" id="PF08541">
    <property type="entry name" value="ACP_syn_III_C"/>
    <property type="match status" value="1"/>
</dbReference>
<gene>
    <name evidence="12" type="primary">fabH</name>
    <name evidence="15" type="ORF">CRI93_06710</name>
</gene>
<dbReference type="HAMAP" id="MF_01815">
    <property type="entry name" value="FabH"/>
    <property type="match status" value="1"/>
</dbReference>
<dbReference type="InterPro" id="IPR013747">
    <property type="entry name" value="ACP_syn_III_C"/>
</dbReference>
<keyword evidence="16" id="KW-1185">Reference proteome</keyword>
<dbReference type="GO" id="GO:0004315">
    <property type="term" value="F:3-oxoacyl-[acyl-carrier-protein] synthase activity"/>
    <property type="evidence" value="ECO:0007669"/>
    <property type="project" value="InterPro"/>
</dbReference>
<dbReference type="GO" id="GO:0005737">
    <property type="term" value="C:cytoplasm"/>
    <property type="evidence" value="ECO:0007669"/>
    <property type="project" value="UniProtKB-SubCell"/>
</dbReference>
<evidence type="ECO:0000313" key="15">
    <source>
        <dbReference type="EMBL" id="PEN07668.1"/>
    </source>
</evidence>
<keyword evidence="12" id="KW-0963">Cytoplasm</keyword>
<proteinExistence type="inferred from homology"/>
<evidence type="ECO:0000256" key="7">
    <source>
        <dbReference type="ARBA" id="ARBA00023098"/>
    </source>
</evidence>
<dbReference type="PANTHER" id="PTHR43091:SF1">
    <property type="entry name" value="BETA-KETOACYL-[ACYL-CARRIER-PROTEIN] SYNTHASE III, CHLOROPLASTIC"/>
    <property type="match status" value="1"/>
</dbReference>
<evidence type="ECO:0000256" key="9">
    <source>
        <dbReference type="ARBA" id="ARBA00023268"/>
    </source>
</evidence>
<evidence type="ECO:0000256" key="4">
    <source>
        <dbReference type="ARBA" id="ARBA00022516"/>
    </source>
</evidence>
<keyword evidence="6 12" id="KW-0276">Fatty acid metabolism</keyword>
<evidence type="ECO:0000256" key="8">
    <source>
        <dbReference type="ARBA" id="ARBA00023160"/>
    </source>
</evidence>
<accession>A0A2H3NM18</accession>
<evidence type="ECO:0000256" key="6">
    <source>
        <dbReference type="ARBA" id="ARBA00022832"/>
    </source>
</evidence>
<comment type="subunit">
    <text evidence="12">Homodimer.</text>
</comment>
<dbReference type="NCBIfam" id="TIGR00747">
    <property type="entry name" value="fabH"/>
    <property type="match status" value="1"/>
</dbReference>
<dbReference type="InterPro" id="IPR013751">
    <property type="entry name" value="ACP_syn_III_N"/>
</dbReference>
<feature type="active site" evidence="12">
    <location>
        <position position="282"/>
    </location>
</feature>
<dbReference type="InterPro" id="IPR004655">
    <property type="entry name" value="FabH"/>
</dbReference>
<evidence type="ECO:0000256" key="12">
    <source>
        <dbReference type="HAMAP-Rule" id="MF_01815"/>
    </source>
</evidence>
<evidence type="ECO:0000256" key="10">
    <source>
        <dbReference type="ARBA" id="ARBA00023315"/>
    </source>
</evidence>
<keyword evidence="4 12" id="KW-0444">Lipid biosynthesis</keyword>
<dbReference type="Pfam" id="PF08545">
    <property type="entry name" value="ACP_syn_III"/>
    <property type="match status" value="1"/>
</dbReference>
<evidence type="ECO:0000313" key="16">
    <source>
        <dbReference type="Proteomes" id="UP000221024"/>
    </source>
</evidence>
<dbReference type="OrthoDB" id="9815506at2"/>
<feature type="domain" description="Beta-ketoacyl-[acyl-carrier-protein] synthase III N-terminal" evidence="14">
    <location>
        <begin position="109"/>
        <end position="184"/>
    </location>
</feature>
<dbReference type="GO" id="GO:0006633">
    <property type="term" value="P:fatty acid biosynthetic process"/>
    <property type="evidence" value="ECO:0007669"/>
    <property type="project" value="UniProtKB-UniRule"/>
</dbReference>
<comment type="function">
    <text evidence="12">Catalyzes the condensation reaction of fatty acid synthesis by the addition to an acyl acceptor of two carbons from malonyl-ACP. Catalyzes the first condensation reaction which initiates fatty acid synthesis and may therefore play a role in governing the total rate of fatty acid production. Possesses both acetoacetyl-ACP synthase and acetyl transacylase activities. Its substrate specificity determines the biosynthesis of branched-chain and/or straight-chain of fatty acids.</text>
</comment>